<organism evidence="1 2">
    <name type="scientific">Austropuccinia psidii MF-1</name>
    <dbReference type="NCBI Taxonomy" id="1389203"/>
    <lineage>
        <taxon>Eukaryota</taxon>
        <taxon>Fungi</taxon>
        <taxon>Dikarya</taxon>
        <taxon>Basidiomycota</taxon>
        <taxon>Pucciniomycotina</taxon>
        <taxon>Pucciniomycetes</taxon>
        <taxon>Pucciniales</taxon>
        <taxon>Sphaerophragmiaceae</taxon>
        <taxon>Austropuccinia</taxon>
    </lineage>
</organism>
<sequence length="153" mass="17555">MHILYGRIIWYTKKNNNTVTQLPNTWKHKATCVRTGMMRQPPIAFLKQYGNVPCFTKQLIQLTLNYIHNKLTGPTEDPTAEMICGEHPLTPPSHPSPLKLIINKEDLLKSHQKRCETILTLPNPPWAQPIASINNTTLTKEQAKRILPNQVRE</sequence>
<gene>
    <name evidence="1" type="ORF">O181_024558</name>
</gene>
<dbReference type="Proteomes" id="UP000765509">
    <property type="component" value="Unassembled WGS sequence"/>
</dbReference>
<dbReference type="OrthoDB" id="421040at2759"/>
<protein>
    <submittedName>
        <fullName evidence="1">Uncharacterized protein</fullName>
    </submittedName>
</protein>
<dbReference type="EMBL" id="AVOT02007873">
    <property type="protein sequence ID" value="MBW0484843.1"/>
    <property type="molecule type" value="Genomic_DNA"/>
</dbReference>
<accession>A0A9Q3CL08</accession>
<evidence type="ECO:0000313" key="2">
    <source>
        <dbReference type="Proteomes" id="UP000765509"/>
    </source>
</evidence>
<comment type="caution">
    <text evidence="1">The sequence shown here is derived from an EMBL/GenBank/DDBJ whole genome shotgun (WGS) entry which is preliminary data.</text>
</comment>
<evidence type="ECO:0000313" key="1">
    <source>
        <dbReference type="EMBL" id="MBW0484843.1"/>
    </source>
</evidence>
<dbReference type="AlphaFoldDB" id="A0A9Q3CL08"/>
<name>A0A9Q3CL08_9BASI</name>
<reference evidence="1" key="1">
    <citation type="submission" date="2021-03" db="EMBL/GenBank/DDBJ databases">
        <title>Draft genome sequence of rust myrtle Austropuccinia psidii MF-1, a brazilian biotype.</title>
        <authorList>
            <person name="Quecine M.C."/>
            <person name="Pachon D.M.R."/>
            <person name="Bonatelli M.L."/>
            <person name="Correr F.H."/>
            <person name="Franceschini L.M."/>
            <person name="Leite T.F."/>
            <person name="Margarido G.R.A."/>
            <person name="Almeida C.A."/>
            <person name="Ferrarezi J.A."/>
            <person name="Labate C.A."/>
        </authorList>
    </citation>
    <scope>NUCLEOTIDE SEQUENCE</scope>
    <source>
        <strain evidence="1">MF-1</strain>
    </source>
</reference>
<proteinExistence type="predicted"/>
<keyword evidence="2" id="KW-1185">Reference proteome</keyword>